<dbReference type="GO" id="GO:0006261">
    <property type="term" value="P:DNA-templated DNA replication"/>
    <property type="evidence" value="ECO:0007669"/>
    <property type="project" value="UniProtKB-UniRule"/>
</dbReference>
<dbReference type="Pfam" id="PF00817">
    <property type="entry name" value="IMS"/>
    <property type="match status" value="1"/>
</dbReference>
<dbReference type="GO" id="GO:0009432">
    <property type="term" value="P:SOS response"/>
    <property type="evidence" value="ECO:0007669"/>
    <property type="project" value="TreeGrafter"/>
</dbReference>
<evidence type="ECO:0000313" key="19">
    <source>
        <dbReference type="EMBL" id="TYZ07570.1"/>
    </source>
</evidence>
<dbReference type="SUPFAM" id="SSF100879">
    <property type="entry name" value="Lesion bypass DNA polymerase (Y-family), little finger domain"/>
    <property type="match status" value="1"/>
</dbReference>
<evidence type="ECO:0000256" key="2">
    <source>
        <dbReference type="ARBA" id="ARBA00010945"/>
    </source>
</evidence>
<proteinExistence type="inferred from homology"/>
<comment type="function">
    <text evidence="16">Poorly processive, error-prone DNA polymerase involved in untargeted mutagenesis. Copies undamaged DNA at stalled replication forks, which arise in vivo from mismatched or misaligned primer ends. These misaligned primers can be extended by PolIV. Exhibits no 3'-5' exonuclease (proofreading) activity. May be involved in translesional synthesis, in conjunction with the beta clamp from PolIII.</text>
</comment>
<keyword evidence="7 16" id="KW-0548">Nucleotidyltransferase</keyword>
<dbReference type="Proteomes" id="UP000322791">
    <property type="component" value="Unassembled WGS sequence"/>
</dbReference>
<dbReference type="GO" id="GO:0005829">
    <property type="term" value="C:cytosol"/>
    <property type="evidence" value="ECO:0007669"/>
    <property type="project" value="TreeGrafter"/>
</dbReference>
<evidence type="ECO:0000256" key="8">
    <source>
        <dbReference type="ARBA" id="ARBA00022705"/>
    </source>
</evidence>
<dbReference type="Gene3D" id="3.30.70.270">
    <property type="match status" value="1"/>
</dbReference>
<gene>
    <name evidence="16 19" type="primary">dinB</name>
    <name evidence="19" type="ORF">FY528_14495</name>
</gene>
<dbReference type="InterPro" id="IPR043502">
    <property type="entry name" value="DNA/RNA_pol_sf"/>
</dbReference>
<organism evidence="19 20">
    <name type="scientific">Hymenobacter lutimineralis</name>
    <dbReference type="NCBI Taxonomy" id="2606448"/>
    <lineage>
        <taxon>Bacteria</taxon>
        <taxon>Pseudomonadati</taxon>
        <taxon>Bacteroidota</taxon>
        <taxon>Cytophagia</taxon>
        <taxon>Cytophagales</taxon>
        <taxon>Hymenobacteraceae</taxon>
        <taxon>Hymenobacter</taxon>
    </lineage>
</organism>
<feature type="site" description="Substrate discrimination" evidence="16">
    <location>
        <position position="80"/>
    </location>
</feature>
<evidence type="ECO:0000256" key="6">
    <source>
        <dbReference type="ARBA" id="ARBA00022679"/>
    </source>
</evidence>
<dbReference type="PANTHER" id="PTHR11076">
    <property type="entry name" value="DNA REPAIR POLYMERASE UMUC / TRANSFERASE FAMILY MEMBER"/>
    <property type="match status" value="1"/>
</dbReference>
<evidence type="ECO:0000256" key="3">
    <source>
        <dbReference type="ARBA" id="ARBA00011245"/>
    </source>
</evidence>
<protein>
    <recommendedName>
        <fullName evidence="16">DNA polymerase IV</fullName>
        <shortName evidence="16">Pol IV</shortName>
        <ecNumber evidence="16">2.7.7.7</ecNumber>
    </recommendedName>
</protein>
<dbReference type="GO" id="GO:0006281">
    <property type="term" value="P:DNA repair"/>
    <property type="evidence" value="ECO:0007669"/>
    <property type="project" value="UniProtKB-UniRule"/>
</dbReference>
<keyword evidence="20" id="KW-1185">Reference proteome</keyword>
<dbReference type="GO" id="GO:0000287">
    <property type="term" value="F:magnesium ion binding"/>
    <property type="evidence" value="ECO:0007669"/>
    <property type="project" value="UniProtKB-UniRule"/>
</dbReference>
<evidence type="ECO:0000256" key="5">
    <source>
        <dbReference type="ARBA" id="ARBA00022490"/>
    </source>
</evidence>
<comment type="subunit">
    <text evidence="3 16">Monomer.</text>
</comment>
<dbReference type="FunFam" id="3.40.1170.60:FF:000001">
    <property type="entry name" value="DNA polymerase IV"/>
    <property type="match status" value="1"/>
</dbReference>
<dbReference type="InterPro" id="IPR022880">
    <property type="entry name" value="DNApol_IV"/>
</dbReference>
<dbReference type="AlphaFoldDB" id="A0A5D6UWU5"/>
<evidence type="ECO:0000256" key="12">
    <source>
        <dbReference type="ARBA" id="ARBA00022932"/>
    </source>
</evidence>
<dbReference type="FunFam" id="3.30.1490.100:FF:000004">
    <property type="entry name" value="DNA polymerase IV"/>
    <property type="match status" value="1"/>
</dbReference>
<dbReference type="CDD" id="cd03586">
    <property type="entry name" value="PolY_Pol_IV_kappa"/>
    <property type="match status" value="1"/>
</dbReference>
<dbReference type="Pfam" id="PF11799">
    <property type="entry name" value="IMS_C"/>
    <property type="match status" value="1"/>
</dbReference>
<dbReference type="Gene3D" id="1.10.150.20">
    <property type="entry name" value="5' to 3' exonuclease, C-terminal subdomain"/>
    <property type="match status" value="1"/>
</dbReference>
<feature type="binding site" evidence="16">
    <location>
        <position position="75"/>
    </location>
    <ligand>
        <name>Mg(2+)</name>
        <dbReference type="ChEBI" id="CHEBI:18420"/>
    </ligand>
</feature>
<evidence type="ECO:0000256" key="16">
    <source>
        <dbReference type="HAMAP-Rule" id="MF_01113"/>
    </source>
</evidence>
<keyword evidence="5 16" id="KW-0963">Cytoplasm</keyword>
<dbReference type="PROSITE" id="PS50173">
    <property type="entry name" value="UMUC"/>
    <property type="match status" value="1"/>
</dbReference>
<dbReference type="InterPro" id="IPR043128">
    <property type="entry name" value="Rev_trsase/Diguanyl_cyclase"/>
</dbReference>
<keyword evidence="12 16" id="KW-0239">DNA-directed DNA polymerase</keyword>
<feature type="domain" description="UmuC" evidence="18">
    <location>
        <begin position="71"/>
        <end position="251"/>
    </location>
</feature>
<evidence type="ECO:0000256" key="15">
    <source>
        <dbReference type="ARBA" id="ARBA00049244"/>
    </source>
</evidence>
<keyword evidence="14 16" id="KW-0234">DNA repair</keyword>
<dbReference type="GO" id="GO:0003887">
    <property type="term" value="F:DNA-directed DNA polymerase activity"/>
    <property type="evidence" value="ECO:0007669"/>
    <property type="project" value="UniProtKB-UniRule"/>
</dbReference>
<keyword evidence="11 16" id="KW-0460">Magnesium</keyword>
<dbReference type="Gene3D" id="3.30.1490.100">
    <property type="entry name" value="DNA polymerase, Y-family, little finger domain"/>
    <property type="match status" value="1"/>
</dbReference>
<evidence type="ECO:0000259" key="18">
    <source>
        <dbReference type="PROSITE" id="PS50173"/>
    </source>
</evidence>
<keyword evidence="6 16" id="KW-0808">Transferase</keyword>
<dbReference type="GO" id="GO:0003684">
    <property type="term" value="F:damaged DNA binding"/>
    <property type="evidence" value="ECO:0007669"/>
    <property type="project" value="InterPro"/>
</dbReference>
<dbReference type="InterPro" id="IPR050116">
    <property type="entry name" value="DNA_polymerase-Y"/>
</dbReference>
<dbReference type="EC" id="2.7.7.7" evidence="16"/>
<comment type="similarity">
    <text evidence="2 16">Belongs to the DNA polymerase type-Y family.</text>
</comment>
<dbReference type="HAMAP" id="MF_01113">
    <property type="entry name" value="DNApol_IV"/>
    <property type="match status" value="1"/>
</dbReference>
<feature type="active site" evidence="16">
    <location>
        <position position="170"/>
    </location>
</feature>
<feature type="region of interest" description="Disordered" evidence="17">
    <location>
        <begin position="1"/>
        <end position="26"/>
    </location>
</feature>
<dbReference type="GO" id="GO:0042276">
    <property type="term" value="P:error-prone translesion synthesis"/>
    <property type="evidence" value="ECO:0007669"/>
    <property type="project" value="TreeGrafter"/>
</dbReference>
<comment type="subcellular location">
    <subcellularLocation>
        <location evidence="1 16">Cytoplasm</location>
    </subcellularLocation>
</comment>
<keyword evidence="4 16" id="KW-0515">Mutator protein</keyword>
<dbReference type="PANTHER" id="PTHR11076:SF33">
    <property type="entry name" value="DNA POLYMERASE KAPPA"/>
    <property type="match status" value="1"/>
</dbReference>
<dbReference type="FunFam" id="3.30.70.270:FF:000002">
    <property type="entry name" value="DNA polymerase IV"/>
    <property type="match status" value="1"/>
</dbReference>
<dbReference type="SUPFAM" id="SSF56672">
    <property type="entry name" value="DNA/RNA polymerases"/>
    <property type="match status" value="1"/>
</dbReference>
<keyword evidence="10 16" id="KW-0227">DNA damage</keyword>
<dbReference type="InterPro" id="IPR017961">
    <property type="entry name" value="DNA_pol_Y-fam_little_finger"/>
</dbReference>
<evidence type="ECO:0000256" key="9">
    <source>
        <dbReference type="ARBA" id="ARBA00022723"/>
    </source>
</evidence>
<keyword evidence="9 16" id="KW-0479">Metal-binding</keyword>
<accession>A0A5D6UWU5</accession>
<evidence type="ECO:0000256" key="17">
    <source>
        <dbReference type="SAM" id="MobiDB-lite"/>
    </source>
</evidence>
<evidence type="ECO:0000256" key="10">
    <source>
        <dbReference type="ARBA" id="ARBA00022763"/>
    </source>
</evidence>
<dbReference type="Gene3D" id="3.40.1170.60">
    <property type="match status" value="1"/>
</dbReference>
<dbReference type="InterPro" id="IPR036775">
    <property type="entry name" value="DNA_pol_Y-fam_lit_finger_sf"/>
</dbReference>
<name>A0A5D6UWU5_9BACT</name>
<keyword evidence="8 16" id="KW-0235">DNA replication</keyword>
<reference evidence="19 20" key="1">
    <citation type="submission" date="2019-08" db="EMBL/GenBank/DDBJ databases">
        <authorList>
            <person name="Seo M.-J."/>
        </authorList>
    </citation>
    <scope>NUCLEOTIDE SEQUENCE [LARGE SCALE GENOMIC DNA]</scope>
    <source>
        <strain evidence="19 20">KIGAM108</strain>
    </source>
</reference>
<dbReference type="InterPro" id="IPR001126">
    <property type="entry name" value="UmuC"/>
</dbReference>
<evidence type="ECO:0000256" key="1">
    <source>
        <dbReference type="ARBA" id="ARBA00004496"/>
    </source>
</evidence>
<evidence type="ECO:0000256" key="4">
    <source>
        <dbReference type="ARBA" id="ARBA00022457"/>
    </source>
</evidence>
<evidence type="ECO:0000256" key="7">
    <source>
        <dbReference type="ARBA" id="ARBA00022695"/>
    </source>
</evidence>
<comment type="caution">
    <text evidence="19">The sequence shown here is derived from an EMBL/GenBank/DDBJ whole genome shotgun (WGS) entry which is preliminary data.</text>
</comment>
<comment type="cofactor">
    <cofactor evidence="16">
        <name>Mg(2+)</name>
        <dbReference type="ChEBI" id="CHEBI:18420"/>
    </cofactor>
    <text evidence="16">Binds 2 magnesium ions per subunit.</text>
</comment>
<evidence type="ECO:0000256" key="13">
    <source>
        <dbReference type="ARBA" id="ARBA00023125"/>
    </source>
</evidence>
<evidence type="ECO:0000256" key="11">
    <source>
        <dbReference type="ARBA" id="ARBA00022842"/>
    </source>
</evidence>
<sequence length="421" mass="46680">MGLRATQRPALSERKSSSGCAPGHRRPEAVPGSIHYHPSLGRAVAWHLCARCRPLRLVFFPARLDAAIRKIIHLDMDAFYASVEQRDNPALRGKPVAVGGSQARGVVAAASYEARQFGVRSAMPSSTALRKCPDLIFVKPRFEVYKAVSRQIREIFAEYTPLIEPLSLDEAYLDVTENLKGIESATQIAQEIRAAILHHTQLTASAGISYNKFLAKLASDYRKPNGQFVIKPAQGLAFVEQLRVGEFHGIGPATAARLNQLGIFSGLDLRQQTETFLRQHFGKAGSYYYHIARAIDHRPVRPDRQRKSVGSETTFEQDLTTPEELLSGLQPCLDSVWSYCQRAEVRGRTLTLKVKYADFQQITRSRTLLAPISSQAMAEQLSRELTASVLPLAKGVRLLGLTLSNLETLEEAVGKQLAFLF</sequence>
<feature type="binding site" evidence="16">
    <location>
        <position position="169"/>
    </location>
    <ligand>
        <name>Mg(2+)</name>
        <dbReference type="ChEBI" id="CHEBI:18420"/>
    </ligand>
</feature>
<evidence type="ECO:0000313" key="20">
    <source>
        <dbReference type="Proteomes" id="UP000322791"/>
    </source>
</evidence>
<comment type="catalytic activity">
    <reaction evidence="15 16">
        <text>DNA(n) + a 2'-deoxyribonucleoside 5'-triphosphate = DNA(n+1) + diphosphate</text>
        <dbReference type="Rhea" id="RHEA:22508"/>
        <dbReference type="Rhea" id="RHEA-COMP:17339"/>
        <dbReference type="Rhea" id="RHEA-COMP:17340"/>
        <dbReference type="ChEBI" id="CHEBI:33019"/>
        <dbReference type="ChEBI" id="CHEBI:61560"/>
        <dbReference type="ChEBI" id="CHEBI:173112"/>
        <dbReference type="EC" id="2.7.7.7"/>
    </reaction>
</comment>
<keyword evidence="13 16" id="KW-0238">DNA-binding</keyword>
<evidence type="ECO:0000256" key="14">
    <source>
        <dbReference type="ARBA" id="ARBA00023204"/>
    </source>
</evidence>
<dbReference type="NCBIfam" id="NF002677">
    <property type="entry name" value="PRK02406.1"/>
    <property type="match status" value="1"/>
</dbReference>
<dbReference type="EMBL" id="VTHL01000016">
    <property type="protein sequence ID" value="TYZ07570.1"/>
    <property type="molecule type" value="Genomic_DNA"/>
</dbReference>